<name>A0A2P2PJ07_RHIMU</name>
<dbReference type="AlphaFoldDB" id="A0A2P2PJ07"/>
<dbReference type="EMBL" id="GGEC01074157">
    <property type="protein sequence ID" value="MBX54641.1"/>
    <property type="molecule type" value="Transcribed_RNA"/>
</dbReference>
<proteinExistence type="predicted"/>
<protein>
    <submittedName>
        <fullName evidence="1">Uncharacterized protein</fullName>
    </submittedName>
</protein>
<reference evidence="1" key="1">
    <citation type="submission" date="2018-02" db="EMBL/GenBank/DDBJ databases">
        <title>Rhizophora mucronata_Transcriptome.</title>
        <authorList>
            <person name="Meera S.P."/>
            <person name="Sreeshan A."/>
            <person name="Augustine A."/>
        </authorList>
    </citation>
    <scope>NUCLEOTIDE SEQUENCE</scope>
    <source>
        <tissue evidence="1">Leaf</tissue>
    </source>
</reference>
<evidence type="ECO:0000313" key="1">
    <source>
        <dbReference type="EMBL" id="MBX54641.1"/>
    </source>
</evidence>
<accession>A0A2P2PJ07</accession>
<organism evidence="1">
    <name type="scientific">Rhizophora mucronata</name>
    <name type="common">Asiatic mangrove</name>
    <dbReference type="NCBI Taxonomy" id="61149"/>
    <lineage>
        <taxon>Eukaryota</taxon>
        <taxon>Viridiplantae</taxon>
        <taxon>Streptophyta</taxon>
        <taxon>Embryophyta</taxon>
        <taxon>Tracheophyta</taxon>
        <taxon>Spermatophyta</taxon>
        <taxon>Magnoliopsida</taxon>
        <taxon>eudicotyledons</taxon>
        <taxon>Gunneridae</taxon>
        <taxon>Pentapetalae</taxon>
        <taxon>rosids</taxon>
        <taxon>fabids</taxon>
        <taxon>Malpighiales</taxon>
        <taxon>Rhizophoraceae</taxon>
        <taxon>Rhizophora</taxon>
    </lineage>
</organism>
<sequence length="21" mass="2333">MREVRYEPLASPKSFALALPG</sequence>